<comment type="catalytic activity">
    <reaction evidence="8">
        <text>a lipid A + a 1,2-diacyl-sn-glycero-3-phosphocholine = a hepta-acyl lipid A + a 2-acyl-sn-glycero-3-phosphocholine</text>
        <dbReference type="Rhea" id="RHEA:74275"/>
        <dbReference type="ChEBI" id="CHEBI:57643"/>
        <dbReference type="ChEBI" id="CHEBI:57875"/>
        <dbReference type="ChEBI" id="CHEBI:193141"/>
        <dbReference type="ChEBI" id="CHEBI:193142"/>
        <dbReference type="EC" id="2.3.1.251"/>
    </reaction>
</comment>
<accession>A0AAD0RUW1</accession>
<sequence precursor="true">MRAIVCWLGAGLLAFGSLTARAEESAAESQGFWQRSRANIEAAWRSDQYELYVPAVTWHNRAFYDREKIQQFNERPWGLGAGRYRYDADGDWHAVYAMAFLDSHKDVEPFVGYAFQKVWRPLEGWRLGAGFTAGVTARSDYSYAPLPAVLPLVSVEYRRLALQATYIPGGHNNGNVLFAWLRWQLS</sequence>
<feature type="signal peptide" evidence="8">
    <location>
        <begin position="1"/>
        <end position="22"/>
    </location>
</feature>
<feature type="chain" id="PRO_5041755238" description="Lipid A acyltransferase PagP" evidence="8">
    <location>
        <begin position="23"/>
        <end position="186"/>
    </location>
</feature>
<dbReference type="AlphaFoldDB" id="A0AAD0RUW1"/>
<evidence type="ECO:0000256" key="6">
    <source>
        <dbReference type="ARBA" id="ARBA00023237"/>
    </source>
</evidence>
<evidence type="ECO:0000256" key="5">
    <source>
        <dbReference type="ARBA" id="ARBA00023136"/>
    </source>
</evidence>
<dbReference type="HAMAP" id="MF_00837">
    <property type="entry name" value="PagP_transferase"/>
    <property type="match status" value="1"/>
</dbReference>
<keyword evidence="10" id="KW-1185">Reference proteome</keyword>
<organism evidence="9 10">
    <name type="scientific">Chromobacterium rhizoryzae</name>
    <dbReference type="NCBI Taxonomy" id="1778675"/>
    <lineage>
        <taxon>Bacteria</taxon>
        <taxon>Pseudomonadati</taxon>
        <taxon>Pseudomonadota</taxon>
        <taxon>Betaproteobacteria</taxon>
        <taxon>Neisseriales</taxon>
        <taxon>Chromobacteriaceae</taxon>
        <taxon>Chromobacterium</taxon>
    </lineage>
</organism>
<comment type="subunit">
    <text evidence="8">Homodimer.</text>
</comment>
<evidence type="ECO:0000256" key="3">
    <source>
        <dbReference type="ARBA" id="ARBA00022679"/>
    </source>
</evidence>
<comment type="catalytic activity">
    <reaction evidence="8">
        <text>a lipid IVA + a 1,2-diacyl-sn-glycero-3-phosphocholine = a lipid IVB + a 2-acyl-sn-glycero-3-phosphocholine</text>
        <dbReference type="Rhea" id="RHEA:74279"/>
        <dbReference type="ChEBI" id="CHEBI:57643"/>
        <dbReference type="ChEBI" id="CHEBI:57875"/>
        <dbReference type="ChEBI" id="CHEBI:176425"/>
        <dbReference type="ChEBI" id="CHEBI:193143"/>
        <dbReference type="EC" id="2.3.1.251"/>
    </reaction>
</comment>
<evidence type="ECO:0000256" key="2">
    <source>
        <dbReference type="ARBA" id="ARBA00006368"/>
    </source>
</evidence>
<keyword evidence="5 8" id="KW-0472">Membrane</keyword>
<feature type="active site" evidence="8">
    <location>
        <position position="102"/>
    </location>
</feature>
<name>A0AAD0RUW1_9NEIS</name>
<comment type="subcellular location">
    <subcellularLocation>
        <location evidence="1">Cell outer membrane</location>
        <topology evidence="1">Lipid-anchor</topology>
    </subcellularLocation>
</comment>
<gene>
    <name evidence="8" type="primary">pagP</name>
    <name evidence="9" type="ORF">D1345_21345</name>
</gene>
<proteinExistence type="inferred from homology"/>
<dbReference type="GO" id="GO:0009279">
    <property type="term" value="C:cell outer membrane"/>
    <property type="evidence" value="ECO:0007669"/>
    <property type="project" value="UniProtKB-SubCell"/>
</dbReference>
<comment type="function">
    <text evidence="8">Transfers a fatty acid residue from the sn-1 position of a phospholipid to the N-linked hydroxyfatty acid chain on the proximal unit of lipid A or its precursors.</text>
</comment>
<dbReference type="FunFam" id="2.40.160.20:FF:000002">
    <property type="entry name" value="Lipid A palmitoyltransferase PagP"/>
    <property type="match status" value="1"/>
</dbReference>
<evidence type="ECO:0000313" key="10">
    <source>
        <dbReference type="Proteomes" id="UP000259465"/>
    </source>
</evidence>
<dbReference type="NCBIfam" id="NF008271">
    <property type="entry name" value="PRK11045.1"/>
    <property type="match status" value="1"/>
</dbReference>
<comment type="similarity">
    <text evidence="2 8">Belongs to the lipid A palmitoyltransferase family.</text>
</comment>
<comment type="caution">
    <text evidence="8">Lacks conserved residue(s) required for the propagation of feature annotation.</text>
</comment>
<feature type="active site" evidence="8">
    <location>
        <position position="103"/>
    </location>
</feature>
<dbReference type="InterPro" id="IPR011250">
    <property type="entry name" value="OMP/PagP_B-barrel"/>
</dbReference>
<reference evidence="9 10" key="1">
    <citation type="submission" date="2018-08" db="EMBL/GenBank/DDBJ databases">
        <title>Complete genome sequence of JP2-74.</title>
        <authorList>
            <person name="Wu L."/>
        </authorList>
    </citation>
    <scope>NUCLEOTIDE SEQUENCE [LARGE SCALE GENOMIC DNA]</scope>
    <source>
        <strain evidence="9 10">JP2-74</strain>
    </source>
</reference>
<keyword evidence="4 8" id="KW-0732">Signal</keyword>
<dbReference type="KEGG" id="crz:D1345_21345"/>
<dbReference type="GO" id="GO:0009245">
    <property type="term" value="P:lipid A biosynthetic process"/>
    <property type="evidence" value="ECO:0007669"/>
    <property type="project" value="UniProtKB-UniRule"/>
</dbReference>
<evidence type="ECO:0000313" key="9">
    <source>
        <dbReference type="EMBL" id="AXT48554.1"/>
    </source>
</evidence>
<dbReference type="EC" id="2.3.1.251" evidence="8"/>
<evidence type="ECO:0000256" key="1">
    <source>
        <dbReference type="ARBA" id="ARBA00004459"/>
    </source>
</evidence>
<dbReference type="GO" id="GO:0016409">
    <property type="term" value="F:palmitoyltransferase activity"/>
    <property type="evidence" value="ECO:0007669"/>
    <property type="project" value="UniProtKB-ARBA"/>
</dbReference>
<evidence type="ECO:0000256" key="4">
    <source>
        <dbReference type="ARBA" id="ARBA00022729"/>
    </source>
</evidence>
<dbReference type="Gene3D" id="2.40.160.20">
    <property type="match status" value="1"/>
</dbReference>
<dbReference type="Pfam" id="PF07017">
    <property type="entry name" value="PagP"/>
    <property type="match status" value="1"/>
</dbReference>
<dbReference type="InterPro" id="IPR009746">
    <property type="entry name" value="LipidA_acyl_PagP"/>
</dbReference>
<keyword evidence="7 8" id="KW-0012">Acyltransferase</keyword>
<dbReference type="SUPFAM" id="SSF56925">
    <property type="entry name" value="OMPA-like"/>
    <property type="match status" value="1"/>
</dbReference>
<feature type="active site" evidence="8">
    <location>
        <position position="59"/>
    </location>
</feature>
<evidence type="ECO:0000256" key="7">
    <source>
        <dbReference type="ARBA" id="ARBA00023315"/>
    </source>
</evidence>
<comment type="catalytic activity">
    <reaction evidence="8">
        <text>a lipid IIA + a 1,2-diacyl-sn-glycero-3-phosphocholine = a lipid IIB + a 2-acyl-sn-glycero-3-phosphocholine</text>
        <dbReference type="Rhea" id="RHEA:74283"/>
        <dbReference type="ChEBI" id="CHEBI:57643"/>
        <dbReference type="ChEBI" id="CHEBI:57875"/>
        <dbReference type="ChEBI" id="CHEBI:193144"/>
        <dbReference type="ChEBI" id="CHEBI:193145"/>
        <dbReference type="EC" id="2.3.1.251"/>
    </reaction>
</comment>
<evidence type="ECO:0000256" key="8">
    <source>
        <dbReference type="HAMAP-Rule" id="MF_00837"/>
    </source>
</evidence>
<dbReference type="RefSeq" id="WP_118268438.1">
    <property type="nucleotide sequence ID" value="NZ_CP031968.1"/>
</dbReference>
<protein>
    <recommendedName>
        <fullName evidence="8">Lipid A acyltransferase PagP</fullName>
        <ecNumber evidence="8">2.3.1.251</ecNumber>
    </recommendedName>
    <alternativeName>
        <fullName evidence="8">Lipid A acylation protein</fullName>
    </alternativeName>
</protein>
<dbReference type="Proteomes" id="UP000259465">
    <property type="component" value="Chromosome"/>
</dbReference>
<keyword evidence="3 8" id="KW-0808">Transferase</keyword>
<keyword evidence="6 8" id="KW-0998">Cell outer membrane</keyword>
<feature type="site" description="Role in lipopolysaccharide recognition" evidence="8">
    <location>
        <position position="68"/>
    </location>
</feature>
<dbReference type="EMBL" id="CP031968">
    <property type="protein sequence ID" value="AXT48554.1"/>
    <property type="molecule type" value="Genomic_DNA"/>
</dbReference>